<dbReference type="AlphaFoldDB" id="A0AAP2GCV9"/>
<dbReference type="Proteomes" id="UP001319180">
    <property type="component" value="Unassembled WGS sequence"/>
</dbReference>
<accession>A0AAP2GCV9</accession>
<organism evidence="3 4">
    <name type="scientific">Dawidia soli</name>
    <dbReference type="NCBI Taxonomy" id="2782352"/>
    <lineage>
        <taxon>Bacteria</taxon>
        <taxon>Pseudomonadati</taxon>
        <taxon>Bacteroidota</taxon>
        <taxon>Cytophagia</taxon>
        <taxon>Cytophagales</taxon>
        <taxon>Chryseotaleaceae</taxon>
        <taxon>Dawidia</taxon>
    </lineage>
</organism>
<comment type="caution">
    <text evidence="3">The sequence shown here is derived from an EMBL/GenBank/DDBJ whole genome shotgun (WGS) entry which is preliminary data.</text>
</comment>
<keyword evidence="1" id="KW-0472">Membrane</keyword>
<keyword evidence="1" id="KW-0812">Transmembrane</keyword>
<evidence type="ECO:0000259" key="2">
    <source>
        <dbReference type="Pfam" id="PF01551"/>
    </source>
</evidence>
<dbReference type="SUPFAM" id="SSF51261">
    <property type="entry name" value="Duplicated hybrid motif"/>
    <property type="match status" value="1"/>
</dbReference>
<dbReference type="PANTHER" id="PTHR21666">
    <property type="entry name" value="PEPTIDASE-RELATED"/>
    <property type="match status" value="1"/>
</dbReference>
<feature type="transmembrane region" description="Helical" evidence="1">
    <location>
        <begin position="29"/>
        <end position="47"/>
    </location>
</feature>
<keyword evidence="4" id="KW-1185">Reference proteome</keyword>
<dbReference type="InterPro" id="IPR050570">
    <property type="entry name" value="Cell_wall_metabolism_enzyme"/>
</dbReference>
<dbReference type="GO" id="GO:0004222">
    <property type="term" value="F:metalloendopeptidase activity"/>
    <property type="evidence" value="ECO:0007669"/>
    <property type="project" value="TreeGrafter"/>
</dbReference>
<dbReference type="Pfam" id="PF01551">
    <property type="entry name" value="Peptidase_M23"/>
    <property type="match status" value="1"/>
</dbReference>
<dbReference type="EMBL" id="JAHESC010000009">
    <property type="protein sequence ID" value="MBT1686572.1"/>
    <property type="molecule type" value="Genomic_DNA"/>
</dbReference>
<gene>
    <name evidence="3" type="ORF">KK078_08400</name>
</gene>
<evidence type="ECO:0000256" key="1">
    <source>
        <dbReference type="SAM" id="Phobius"/>
    </source>
</evidence>
<evidence type="ECO:0000313" key="4">
    <source>
        <dbReference type="Proteomes" id="UP001319180"/>
    </source>
</evidence>
<protein>
    <submittedName>
        <fullName evidence="3">M23 family metallopeptidase</fullName>
    </submittedName>
</protein>
<evidence type="ECO:0000313" key="3">
    <source>
        <dbReference type="EMBL" id="MBT1686572.1"/>
    </source>
</evidence>
<sequence length="321" mass="36734">MARIQYQYNAETCRYEPWRLKGKARWRRYATYFSASLTLALAAYYGYVLNVGSIDEIILQERNHALKVQWQVLENRTRKATAELQQLIEKDDHNYRVILDAEPLQPSERQAGVGGSIKLDKEVLGDFPVVLNSYSAVQNLKHQLDVEVQSYDKLKAMVNEKLEAWSSRPAIQPISNKQLDQLHLTYGSRFHPIFHKYIDHKGLDFSAPSGTPIYATGDGKVIMAYTSSSYGNVVYINHHYNFETRYAHMSAFAVKVGDVVKRGQVIGYVGSTGNSVAAHLHYEVLFKGEHVNPINFFQRDLSNKEYQKLIEIGSRQDRPLD</sequence>
<dbReference type="RefSeq" id="WP_254089810.1">
    <property type="nucleotide sequence ID" value="NZ_JAHESC010000009.1"/>
</dbReference>
<reference evidence="3 4" key="1">
    <citation type="submission" date="2021-05" db="EMBL/GenBank/DDBJ databases">
        <title>A Polyphasic approach of four new species of the genus Ohtaekwangia: Ohtaekwangia histidinii sp. nov., Ohtaekwangia cretensis sp. nov., Ohtaekwangia indiensis sp. nov., Ohtaekwangia reichenbachii sp. nov. from diverse environment.</title>
        <authorList>
            <person name="Octaviana S."/>
        </authorList>
    </citation>
    <scope>NUCLEOTIDE SEQUENCE [LARGE SCALE GENOMIC DNA]</scope>
    <source>
        <strain evidence="3 4">PWU37</strain>
    </source>
</reference>
<dbReference type="InterPro" id="IPR016047">
    <property type="entry name" value="M23ase_b-sheet_dom"/>
</dbReference>
<proteinExistence type="predicted"/>
<keyword evidence="1" id="KW-1133">Transmembrane helix</keyword>
<dbReference type="PANTHER" id="PTHR21666:SF286">
    <property type="entry name" value="LIPOPROTEIN NLPD"/>
    <property type="match status" value="1"/>
</dbReference>
<feature type="domain" description="M23ase beta-sheet core" evidence="2">
    <location>
        <begin position="200"/>
        <end position="293"/>
    </location>
</feature>
<name>A0AAP2GCV9_9BACT</name>
<dbReference type="FunFam" id="2.70.70.10:FF:000006">
    <property type="entry name" value="M23 family peptidase"/>
    <property type="match status" value="1"/>
</dbReference>
<dbReference type="InterPro" id="IPR011055">
    <property type="entry name" value="Dup_hybrid_motif"/>
</dbReference>
<dbReference type="CDD" id="cd12797">
    <property type="entry name" value="M23_peptidase"/>
    <property type="match status" value="1"/>
</dbReference>
<dbReference type="Gene3D" id="2.70.70.10">
    <property type="entry name" value="Glucose Permease (Domain IIA)"/>
    <property type="match status" value="1"/>
</dbReference>